<evidence type="ECO:0000313" key="3">
    <source>
        <dbReference type="EMBL" id="GEM90542.1"/>
    </source>
</evidence>
<keyword evidence="1" id="KW-1133">Transmembrane helix</keyword>
<protein>
    <recommendedName>
        <fullName evidence="2">CAAX prenyl protease 2/Lysostaphin resistance protein A-like domain-containing protein</fullName>
    </recommendedName>
</protein>
<dbReference type="GO" id="GO:0080120">
    <property type="term" value="P:CAAX-box protein maturation"/>
    <property type="evidence" value="ECO:0007669"/>
    <property type="project" value="UniProtKB-ARBA"/>
</dbReference>
<feature type="transmembrane region" description="Helical" evidence="1">
    <location>
        <begin position="112"/>
        <end position="132"/>
    </location>
</feature>
<dbReference type="GO" id="GO:0004175">
    <property type="term" value="F:endopeptidase activity"/>
    <property type="evidence" value="ECO:0007669"/>
    <property type="project" value="UniProtKB-ARBA"/>
</dbReference>
<dbReference type="PANTHER" id="PTHR43592:SF15">
    <property type="entry name" value="CAAX AMINO TERMINAL PROTEASE FAMILY PROTEIN"/>
    <property type="match status" value="1"/>
</dbReference>
<gene>
    <name evidence="3" type="ORF">ODE01S_19760</name>
</gene>
<proteinExistence type="predicted"/>
<keyword evidence="1" id="KW-0812">Transmembrane</keyword>
<dbReference type="EMBL" id="BJXN01000015">
    <property type="protein sequence ID" value="GEM90542.1"/>
    <property type="molecule type" value="Genomic_DNA"/>
</dbReference>
<evidence type="ECO:0000256" key="1">
    <source>
        <dbReference type="SAM" id="Phobius"/>
    </source>
</evidence>
<organism evidence="3 4">
    <name type="scientific">Oceanithermus desulfurans NBRC 100063</name>
    <dbReference type="NCBI Taxonomy" id="1227550"/>
    <lineage>
        <taxon>Bacteria</taxon>
        <taxon>Thermotogati</taxon>
        <taxon>Deinococcota</taxon>
        <taxon>Deinococci</taxon>
        <taxon>Thermales</taxon>
        <taxon>Thermaceae</taxon>
        <taxon>Oceanithermus</taxon>
    </lineage>
</organism>
<dbReference type="Pfam" id="PF02517">
    <property type="entry name" value="Rce1-like"/>
    <property type="match status" value="1"/>
</dbReference>
<accession>A0A511RNN4</accession>
<dbReference type="RefSeq" id="WP_246104130.1">
    <property type="nucleotide sequence ID" value="NZ_BJXN01000015.1"/>
</dbReference>
<feature type="transmembrane region" description="Helical" evidence="1">
    <location>
        <begin position="144"/>
        <end position="170"/>
    </location>
</feature>
<name>A0A511RNN4_9DEIN</name>
<reference evidence="3 4" key="1">
    <citation type="submission" date="2019-07" db="EMBL/GenBank/DDBJ databases">
        <title>Whole genome shotgun sequence of Oceanithermus desulfurans NBRC 100063.</title>
        <authorList>
            <person name="Hosoyama A."/>
            <person name="Uohara A."/>
            <person name="Ohji S."/>
            <person name="Ichikawa N."/>
        </authorList>
    </citation>
    <scope>NUCLEOTIDE SEQUENCE [LARGE SCALE GENOMIC DNA]</scope>
    <source>
        <strain evidence="3 4">NBRC 100063</strain>
    </source>
</reference>
<dbReference type="PANTHER" id="PTHR43592">
    <property type="entry name" value="CAAX AMINO TERMINAL PROTEASE"/>
    <property type="match status" value="1"/>
</dbReference>
<sequence length="192" mass="20561">MNASPLTFLLTLELALALIGALWMRLAGYVFFPSPRPWHDTLYFLAGYGALLLLERLTERVAPAAYRELDRLMRSLGRVLREAGVGHNAAMLLAFASALGEELFFRGALLNALARGLGIPAALVLQALVFALGHPAPGRAGRLYAVWAFAAGLIFGGLYLLSGSLVPGILAHFLYNAKGFAEIAEEPGPASR</sequence>
<dbReference type="Proteomes" id="UP000321827">
    <property type="component" value="Unassembled WGS sequence"/>
</dbReference>
<dbReference type="AlphaFoldDB" id="A0A511RNN4"/>
<comment type="caution">
    <text evidence="3">The sequence shown here is derived from an EMBL/GenBank/DDBJ whole genome shotgun (WGS) entry which is preliminary data.</text>
</comment>
<feature type="domain" description="CAAX prenyl protease 2/Lysostaphin resistance protein A-like" evidence="2">
    <location>
        <begin position="90"/>
        <end position="177"/>
    </location>
</feature>
<feature type="transmembrane region" description="Helical" evidence="1">
    <location>
        <begin position="79"/>
        <end position="100"/>
    </location>
</feature>
<evidence type="ECO:0000259" key="2">
    <source>
        <dbReference type="Pfam" id="PF02517"/>
    </source>
</evidence>
<dbReference type="InterPro" id="IPR003675">
    <property type="entry name" value="Rce1/LyrA-like_dom"/>
</dbReference>
<evidence type="ECO:0000313" key="4">
    <source>
        <dbReference type="Proteomes" id="UP000321827"/>
    </source>
</evidence>
<keyword evidence="1" id="KW-0472">Membrane</keyword>